<dbReference type="CDD" id="cd10017">
    <property type="entry name" value="B3_DNA"/>
    <property type="match status" value="2"/>
</dbReference>
<evidence type="ECO:0000313" key="7">
    <source>
        <dbReference type="EMBL" id="OVA05174.1"/>
    </source>
</evidence>
<dbReference type="SMART" id="SM01019">
    <property type="entry name" value="B3"/>
    <property type="match status" value="2"/>
</dbReference>
<keyword evidence="8" id="KW-1185">Reference proteome</keyword>
<keyword evidence="5" id="KW-0539">Nucleus</keyword>
<gene>
    <name evidence="7" type="ORF">BVC80_8893g13</name>
</gene>
<dbReference type="FunCoup" id="A0A200Q3Z7">
    <property type="interactions" value="74"/>
</dbReference>
<dbReference type="InterPro" id="IPR050655">
    <property type="entry name" value="Plant_B3_domain"/>
</dbReference>
<dbReference type="Gene3D" id="2.40.330.10">
    <property type="entry name" value="DNA-binding pseudobarrel domain"/>
    <property type="match status" value="2"/>
</dbReference>
<dbReference type="SUPFAM" id="SSF101936">
    <property type="entry name" value="DNA-binding pseudobarrel domain"/>
    <property type="match status" value="2"/>
</dbReference>
<feature type="domain" description="TF-B3" evidence="6">
    <location>
        <begin position="17"/>
        <end position="110"/>
    </location>
</feature>
<keyword evidence="4" id="KW-0804">Transcription</keyword>
<keyword evidence="3" id="KW-0238">DNA-binding</keyword>
<reference evidence="7 8" key="1">
    <citation type="journal article" date="2017" name="Mol. Plant">
        <title>The Genome of Medicinal Plant Macleaya cordata Provides New Insights into Benzylisoquinoline Alkaloids Metabolism.</title>
        <authorList>
            <person name="Liu X."/>
            <person name="Liu Y."/>
            <person name="Huang P."/>
            <person name="Ma Y."/>
            <person name="Qing Z."/>
            <person name="Tang Q."/>
            <person name="Cao H."/>
            <person name="Cheng P."/>
            <person name="Zheng Y."/>
            <person name="Yuan Z."/>
            <person name="Zhou Y."/>
            <person name="Liu J."/>
            <person name="Tang Z."/>
            <person name="Zhuo Y."/>
            <person name="Zhang Y."/>
            <person name="Yu L."/>
            <person name="Huang J."/>
            <person name="Yang P."/>
            <person name="Peng Q."/>
            <person name="Zhang J."/>
            <person name="Jiang W."/>
            <person name="Zhang Z."/>
            <person name="Lin K."/>
            <person name="Ro D.K."/>
            <person name="Chen X."/>
            <person name="Xiong X."/>
            <person name="Shang Y."/>
            <person name="Huang S."/>
            <person name="Zeng J."/>
        </authorList>
    </citation>
    <scope>NUCLEOTIDE SEQUENCE [LARGE SCALE GENOMIC DNA]</scope>
    <source>
        <strain evidence="8">cv. BLH2017</strain>
        <tissue evidence="7">Root</tissue>
    </source>
</reference>
<keyword evidence="2" id="KW-0805">Transcription regulation</keyword>
<dbReference type="PANTHER" id="PTHR31920:SF135">
    <property type="entry name" value="B3 DOMAIN-CONTAINING PROTEIN OS03G0621600-RELATED"/>
    <property type="match status" value="1"/>
</dbReference>
<evidence type="ECO:0000313" key="8">
    <source>
        <dbReference type="Proteomes" id="UP000195402"/>
    </source>
</evidence>
<evidence type="ECO:0000256" key="2">
    <source>
        <dbReference type="ARBA" id="ARBA00023015"/>
    </source>
</evidence>
<dbReference type="EMBL" id="MVGT01003165">
    <property type="protein sequence ID" value="OVA05174.1"/>
    <property type="molecule type" value="Genomic_DNA"/>
</dbReference>
<evidence type="ECO:0000256" key="4">
    <source>
        <dbReference type="ARBA" id="ARBA00023163"/>
    </source>
</evidence>
<evidence type="ECO:0000259" key="6">
    <source>
        <dbReference type="PROSITE" id="PS50863"/>
    </source>
</evidence>
<dbReference type="GO" id="GO:0005634">
    <property type="term" value="C:nucleus"/>
    <property type="evidence" value="ECO:0007669"/>
    <property type="project" value="UniProtKB-SubCell"/>
</dbReference>
<evidence type="ECO:0000256" key="3">
    <source>
        <dbReference type="ARBA" id="ARBA00023125"/>
    </source>
</evidence>
<dbReference type="AlphaFoldDB" id="A0A200Q3Z7"/>
<sequence>MVKNQTKISPSSVISHHHFFKVYFPNLSSHHLKIPASFIDKFDRALPEKAIIKDHFGRFWHVEVAKVDNELFFQNGWQGFVEHHCLKTGDFLVFKYNGNSVFDVKVFDNSECEREDSMDYIYANKNPSFVKKEIESGDLETFSQPVCDTEQIGSEKCWKKMDKTKISDEIKFDKEKVLDAACFIDPKNPHFTVSIKHHRPYDLHIPKQVVIDHDLKIKPEMILRDRSGKSWPVKVYFRKDGRIIISRGWFAFWTENNLEHGDKCVLEFNKEKGGTSNIINVYMLPKLQQTAGKCAGKKQGDDGNIWGLLFANATSK</sequence>
<dbReference type="Proteomes" id="UP000195402">
    <property type="component" value="Unassembled WGS sequence"/>
</dbReference>
<proteinExistence type="predicted"/>
<dbReference type="GO" id="GO:0003677">
    <property type="term" value="F:DNA binding"/>
    <property type="evidence" value="ECO:0007669"/>
    <property type="project" value="UniProtKB-KW"/>
</dbReference>
<accession>A0A200Q3Z7</accession>
<organism evidence="7 8">
    <name type="scientific">Macleaya cordata</name>
    <name type="common">Five-seeded plume-poppy</name>
    <name type="synonym">Bocconia cordata</name>
    <dbReference type="NCBI Taxonomy" id="56857"/>
    <lineage>
        <taxon>Eukaryota</taxon>
        <taxon>Viridiplantae</taxon>
        <taxon>Streptophyta</taxon>
        <taxon>Embryophyta</taxon>
        <taxon>Tracheophyta</taxon>
        <taxon>Spermatophyta</taxon>
        <taxon>Magnoliopsida</taxon>
        <taxon>Ranunculales</taxon>
        <taxon>Papaveraceae</taxon>
        <taxon>Papaveroideae</taxon>
        <taxon>Macleaya</taxon>
    </lineage>
</organism>
<dbReference type="OrthoDB" id="1666376at2759"/>
<name>A0A200Q3Z7_MACCD</name>
<dbReference type="PROSITE" id="PS50863">
    <property type="entry name" value="B3"/>
    <property type="match status" value="2"/>
</dbReference>
<protein>
    <submittedName>
        <fullName evidence="7">B3 DNA binding domain</fullName>
    </submittedName>
</protein>
<evidence type="ECO:0000256" key="1">
    <source>
        <dbReference type="ARBA" id="ARBA00004123"/>
    </source>
</evidence>
<comment type="caution">
    <text evidence="7">The sequence shown here is derived from an EMBL/GenBank/DDBJ whole genome shotgun (WGS) entry which is preliminary data.</text>
</comment>
<feature type="domain" description="TF-B3" evidence="6">
    <location>
        <begin position="188"/>
        <end position="285"/>
    </location>
</feature>
<dbReference type="OMA" id="FTKFFNG"/>
<evidence type="ECO:0000256" key="5">
    <source>
        <dbReference type="ARBA" id="ARBA00023242"/>
    </source>
</evidence>
<dbReference type="InterPro" id="IPR015300">
    <property type="entry name" value="DNA-bd_pseudobarrel_sf"/>
</dbReference>
<dbReference type="Pfam" id="PF02362">
    <property type="entry name" value="B3"/>
    <property type="match status" value="2"/>
</dbReference>
<comment type="subcellular location">
    <subcellularLocation>
        <location evidence="1">Nucleus</location>
    </subcellularLocation>
</comment>
<dbReference type="PANTHER" id="PTHR31920">
    <property type="entry name" value="B3 DOMAIN-CONTAINING"/>
    <property type="match status" value="1"/>
</dbReference>
<dbReference type="InterPro" id="IPR003340">
    <property type="entry name" value="B3_DNA-bd"/>
</dbReference>
<dbReference type="STRING" id="56857.A0A200Q3Z7"/>
<dbReference type="InParanoid" id="A0A200Q3Z7"/>